<feature type="transmembrane region" description="Helical" evidence="1">
    <location>
        <begin position="88"/>
        <end position="109"/>
    </location>
</feature>
<keyword evidence="1" id="KW-0472">Membrane</keyword>
<gene>
    <name evidence="2" type="ORF">F7725_012115</name>
</gene>
<reference evidence="2 3" key="1">
    <citation type="submission" date="2020-03" db="EMBL/GenBank/DDBJ databases">
        <title>Dissostichus mawsoni Genome sequencing and assembly.</title>
        <authorList>
            <person name="Park H."/>
        </authorList>
    </citation>
    <scope>NUCLEOTIDE SEQUENCE [LARGE SCALE GENOMIC DNA]</scope>
    <source>
        <strain evidence="2">DM0001</strain>
        <tissue evidence="2">Muscle</tissue>
    </source>
</reference>
<proteinExistence type="predicted"/>
<feature type="transmembrane region" description="Helical" evidence="1">
    <location>
        <begin position="180"/>
        <end position="197"/>
    </location>
</feature>
<feature type="transmembrane region" description="Helical" evidence="1">
    <location>
        <begin position="204"/>
        <end position="220"/>
    </location>
</feature>
<protein>
    <submittedName>
        <fullName evidence="2">Uncharacterized protein</fullName>
    </submittedName>
</protein>
<dbReference type="Proteomes" id="UP000518266">
    <property type="component" value="Unassembled WGS sequence"/>
</dbReference>
<dbReference type="PANTHER" id="PTHR33802:SF4">
    <property type="entry name" value="SI:DKEY-29D8.3"/>
    <property type="match status" value="1"/>
</dbReference>
<feature type="transmembrane region" description="Helical" evidence="1">
    <location>
        <begin position="152"/>
        <end position="174"/>
    </location>
</feature>
<feature type="transmembrane region" description="Helical" evidence="1">
    <location>
        <begin position="232"/>
        <end position="255"/>
    </location>
</feature>
<evidence type="ECO:0000256" key="1">
    <source>
        <dbReference type="SAM" id="Phobius"/>
    </source>
</evidence>
<comment type="caution">
    <text evidence="2">The sequence shown here is derived from an EMBL/GenBank/DDBJ whole genome shotgun (WGS) entry which is preliminary data.</text>
</comment>
<organism evidence="2 3">
    <name type="scientific">Dissostichus mawsoni</name>
    <name type="common">Antarctic cod</name>
    <dbReference type="NCBI Taxonomy" id="36200"/>
    <lineage>
        <taxon>Eukaryota</taxon>
        <taxon>Metazoa</taxon>
        <taxon>Chordata</taxon>
        <taxon>Craniata</taxon>
        <taxon>Vertebrata</taxon>
        <taxon>Euteleostomi</taxon>
        <taxon>Actinopterygii</taxon>
        <taxon>Neopterygii</taxon>
        <taxon>Teleostei</taxon>
        <taxon>Neoteleostei</taxon>
        <taxon>Acanthomorphata</taxon>
        <taxon>Eupercaria</taxon>
        <taxon>Perciformes</taxon>
        <taxon>Notothenioidei</taxon>
        <taxon>Nototheniidae</taxon>
        <taxon>Dissostichus</taxon>
    </lineage>
</organism>
<dbReference type="OrthoDB" id="5586934at2759"/>
<sequence>MRANSLNRIVLITICTVVFIAVLIVNALAGAGKGPFHSSTGNVSALYETDITPAGWTFSIWGVIYTWLTLLVIYTTSYVFRGSWAQSLLPYTFYFCWMANLVLNMIWLLLWDREYLHALFCCCFATDYYGLWLQAYHRKDLFCLRVLVQNGLALYTTWTSIASLINFSLVLHLWGVAKSTAATASLCILFLMENWLLDRWVRNILTVYPVVIVALAGNVFKHFNPDDPTPNSVFMVVLLVLACVLLISRLITVIWRNMWRPLHSPGSARLMVSPLDAERSCAAAPVALLPLNSRGLSKLYRTLSDSLNSTGLSKLYRTLSCALLPLNSTGLSKLYRTLSCALLPLNSTGLSKLYRTLSCALLPLNSTELSKLYRTL</sequence>
<dbReference type="AlphaFoldDB" id="A0A7J5ZAT8"/>
<evidence type="ECO:0000313" key="2">
    <source>
        <dbReference type="EMBL" id="KAF3858914.1"/>
    </source>
</evidence>
<feature type="transmembrane region" description="Helical" evidence="1">
    <location>
        <begin position="51"/>
        <end position="76"/>
    </location>
</feature>
<keyword evidence="3" id="KW-1185">Reference proteome</keyword>
<feature type="transmembrane region" description="Helical" evidence="1">
    <location>
        <begin position="9"/>
        <end position="31"/>
    </location>
</feature>
<feature type="transmembrane region" description="Helical" evidence="1">
    <location>
        <begin position="115"/>
        <end position="132"/>
    </location>
</feature>
<dbReference type="EMBL" id="JAAKFY010000004">
    <property type="protein sequence ID" value="KAF3858914.1"/>
    <property type="molecule type" value="Genomic_DNA"/>
</dbReference>
<evidence type="ECO:0000313" key="3">
    <source>
        <dbReference type="Proteomes" id="UP000518266"/>
    </source>
</evidence>
<name>A0A7J5ZAT8_DISMA</name>
<dbReference type="PANTHER" id="PTHR33802">
    <property type="entry name" value="SI:CH211-161H7.5-RELATED"/>
    <property type="match status" value="1"/>
</dbReference>
<keyword evidence="1" id="KW-0812">Transmembrane</keyword>
<keyword evidence="1" id="KW-1133">Transmembrane helix</keyword>
<accession>A0A7J5ZAT8</accession>